<reference evidence="2 3" key="1">
    <citation type="journal article" date="2018" name="Biotechnol. Biofuels">
        <title>Integrative visual omics of the white-rot fungus Polyporus brumalis exposes the biotechnological potential of its oxidative enzymes for delignifying raw plant biomass.</title>
        <authorList>
            <person name="Miyauchi S."/>
            <person name="Rancon A."/>
            <person name="Drula E."/>
            <person name="Hage H."/>
            <person name="Chaduli D."/>
            <person name="Favel A."/>
            <person name="Grisel S."/>
            <person name="Henrissat B."/>
            <person name="Herpoel-Gimbert I."/>
            <person name="Ruiz-Duenas F.J."/>
            <person name="Chevret D."/>
            <person name="Hainaut M."/>
            <person name="Lin J."/>
            <person name="Wang M."/>
            <person name="Pangilinan J."/>
            <person name="Lipzen A."/>
            <person name="Lesage-Meessen L."/>
            <person name="Navarro D."/>
            <person name="Riley R."/>
            <person name="Grigoriev I.V."/>
            <person name="Zhou S."/>
            <person name="Raouche S."/>
            <person name="Rosso M.N."/>
        </authorList>
    </citation>
    <scope>NUCLEOTIDE SEQUENCE [LARGE SCALE GENOMIC DNA]</scope>
    <source>
        <strain evidence="2 3">BRFM 1820</strain>
    </source>
</reference>
<protein>
    <submittedName>
        <fullName evidence="2">Uncharacterized protein</fullName>
    </submittedName>
</protein>
<name>A0A371CKT9_9APHY</name>
<dbReference type="OrthoDB" id="3267069at2759"/>
<gene>
    <name evidence="2" type="ORF">OH76DRAFT_1365474</name>
</gene>
<dbReference type="AlphaFoldDB" id="A0A371CKT9"/>
<keyword evidence="3" id="KW-1185">Reference proteome</keyword>
<sequence>MLLLGYPKKSGEEVEEVILRVQGFLQDAHLPPIRNNHIPRNHARLMDMKQSITLVGFGAERFDCAVRGLGSIYQYFNRHVARTGSRLREWTPGRDGANATLTFANRYLSSARDAVGEVPADLADVVDPFNVLRPLLHTEVHTQDNVVEYWQRQDNKLTSHSERFVRIKPDAFSISNMVEVQIGFIAVKTGRTEYIFLPKLRSIFCQDYNTVAIRNLSQKKHISPLKKVKRKVGYGDDSAEPNEDGPPQEQMKRLRIDDEQPQVQERAMSV</sequence>
<organism evidence="2 3">
    <name type="scientific">Lentinus brumalis</name>
    <dbReference type="NCBI Taxonomy" id="2498619"/>
    <lineage>
        <taxon>Eukaryota</taxon>
        <taxon>Fungi</taxon>
        <taxon>Dikarya</taxon>
        <taxon>Basidiomycota</taxon>
        <taxon>Agaricomycotina</taxon>
        <taxon>Agaricomycetes</taxon>
        <taxon>Polyporales</taxon>
        <taxon>Polyporaceae</taxon>
        <taxon>Lentinus</taxon>
    </lineage>
</organism>
<evidence type="ECO:0000313" key="3">
    <source>
        <dbReference type="Proteomes" id="UP000256964"/>
    </source>
</evidence>
<dbReference type="STRING" id="139420.A0A371CKT9"/>
<evidence type="ECO:0000256" key="1">
    <source>
        <dbReference type="SAM" id="MobiDB-lite"/>
    </source>
</evidence>
<evidence type="ECO:0000313" key="2">
    <source>
        <dbReference type="EMBL" id="RDX40906.1"/>
    </source>
</evidence>
<feature type="region of interest" description="Disordered" evidence="1">
    <location>
        <begin position="227"/>
        <end position="270"/>
    </location>
</feature>
<proteinExistence type="predicted"/>
<dbReference type="EMBL" id="KZ857531">
    <property type="protein sequence ID" value="RDX40906.1"/>
    <property type="molecule type" value="Genomic_DNA"/>
</dbReference>
<dbReference type="Proteomes" id="UP000256964">
    <property type="component" value="Unassembled WGS sequence"/>
</dbReference>
<accession>A0A371CKT9</accession>